<dbReference type="Proteomes" id="UP000236649">
    <property type="component" value="Chromosome 4"/>
</dbReference>
<dbReference type="InterPro" id="IPR011701">
    <property type="entry name" value="MFS"/>
</dbReference>
<gene>
    <name evidence="6" type="ORF">C2L64_45105</name>
</gene>
<reference evidence="6 7" key="1">
    <citation type="submission" date="2018-01" db="EMBL/GenBank/DDBJ databases">
        <title>Species boundaries and ecological features among Paraburkholderia terrae DSMZ17804T, P. hospita DSMZ17164T and P. caribensis DSMZ13236T.</title>
        <authorList>
            <person name="Pratama A.A."/>
        </authorList>
    </citation>
    <scope>NUCLEOTIDE SEQUENCE [LARGE SCALE GENOMIC DNA]</scope>
    <source>
        <strain evidence="6 7">DSM 17164</strain>
    </source>
</reference>
<dbReference type="PANTHER" id="PTHR23518:SF2">
    <property type="entry name" value="MAJOR FACILITATOR SUPERFAMILY TRANSPORTER"/>
    <property type="match status" value="1"/>
</dbReference>
<proteinExistence type="predicted"/>
<feature type="transmembrane region" description="Helical" evidence="4">
    <location>
        <begin position="223"/>
        <end position="245"/>
    </location>
</feature>
<evidence type="ECO:0000313" key="6">
    <source>
        <dbReference type="EMBL" id="AUT75556.1"/>
    </source>
</evidence>
<organism evidence="6 7">
    <name type="scientific">Paraburkholderia hospita</name>
    <dbReference type="NCBI Taxonomy" id="169430"/>
    <lineage>
        <taxon>Bacteria</taxon>
        <taxon>Pseudomonadati</taxon>
        <taxon>Pseudomonadota</taxon>
        <taxon>Betaproteobacteria</taxon>
        <taxon>Burkholderiales</taxon>
        <taxon>Burkholderiaceae</taxon>
        <taxon>Paraburkholderia</taxon>
    </lineage>
</organism>
<keyword evidence="1 4" id="KW-0812">Transmembrane</keyword>
<accession>A0AAN1JKJ3</accession>
<evidence type="ECO:0000256" key="1">
    <source>
        <dbReference type="ARBA" id="ARBA00022692"/>
    </source>
</evidence>
<dbReference type="KEGG" id="phs:C2L64_45105"/>
<feature type="transmembrane region" description="Helical" evidence="4">
    <location>
        <begin position="176"/>
        <end position="196"/>
    </location>
</feature>
<feature type="transmembrane region" description="Helical" evidence="4">
    <location>
        <begin position="377"/>
        <end position="398"/>
    </location>
</feature>
<feature type="transmembrane region" description="Helical" evidence="4">
    <location>
        <begin position="251"/>
        <end position="275"/>
    </location>
</feature>
<dbReference type="InterPro" id="IPR036259">
    <property type="entry name" value="MFS_trans_sf"/>
</dbReference>
<evidence type="ECO:0000256" key="4">
    <source>
        <dbReference type="SAM" id="Phobius"/>
    </source>
</evidence>
<dbReference type="EMBL" id="CP026108">
    <property type="protein sequence ID" value="AUT75556.1"/>
    <property type="molecule type" value="Genomic_DNA"/>
</dbReference>
<dbReference type="GO" id="GO:0022857">
    <property type="term" value="F:transmembrane transporter activity"/>
    <property type="evidence" value="ECO:0007669"/>
    <property type="project" value="InterPro"/>
</dbReference>
<evidence type="ECO:0000313" key="7">
    <source>
        <dbReference type="Proteomes" id="UP000236649"/>
    </source>
</evidence>
<feature type="transmembrane region" description="Helical" evidence="4">
    <location>
        <begin position="311"/>
        <end position="333"/>
    </location>
</feature>
<sequence>MQTDSTERHGTLCQIPRGIWMLGFVSMFMDISSEVIHSLLPMFLVTSLGASAMMVGLIEGVAEATALIAKVFSGAVSDYLGNRKWLAVIGYGLGALSKPLFALAPTAGFVLTARVVDRIGKGIRGAPRDALVADITPAHLRGAAYGLRQSLDTVGAFLGPLLAVGLMLIWANNFRLVFWVAVVPGLVAVALLAFGIREPARQLEAKRVNPVTRGNLKKLSRGYWWVVGVGAVFTLARFSEAFLVLRAMQAGIPIALVPLVMVTMNVVYALSAYPFGKLADSMSHTKLLSVGLVVLIASDIVLAHGNSWPVVIIGVALWGLHMGLTQGLLATMVAQSAPPELKGTAFGFFNLMSGLAMLVASVVAGELWDRFGASTTFYAGAGFCIATLFALATSTTTLRSRT</sequence>
<dbReference type="Pfam" id="PF07690">
    <property type="entry name" value="MFS_1"/>
    <property type="match status" value="1"/>
</dbReference>
<evidence type="ECO:0000256" key="3">
    <source>
        <dbReference type="ARBA" id="ARBA00023136"/>
    </source>
</evidence>
<evidence type="ECO:0000256" key="2">
    <source>
        <dbReference type="ARBA" id="ARBA00022989"/>
    </source>
</evidence>
<dbReference type="AlphaFoldDB" id="A0AAN1JKJ3"/>
<dbReference type="Gene3D" id="1.20.1250.20">
    <property type="entry name" value="MFS general substrate transporter like domains"/>
    <property type="match status" value="1"/>
</dbReference>
<dbReference type="SUPFAM" id="SSF103473">
    <property type="entry name" value="MFS general substrate transporter"/>
    <property type="match status" value="1"/>
</dbReference>
<dbReference type="PROSITE" id="PS50850">
    <property type="entry name" value="MFS"/>
    <property type="match status" value="1"/>
</dbReference>
<dbReference type="CDD" id="cd17370">
    <property type="entry name" value="MFS_MJ1317_like"/>
    <property type="match status" value="1"/>
</dbReference>
<feature type="transmembrane region" description="Helical" evidence="4">
    <location>
        <begin position="345"/>
        <end position="365"/>
    </location>
</feature>
<keyword evidence="3 4" id="KW-0472">Membrane</keyword>
<feature type="transmembrane region" description="Helical" evidence="4">
    <location>
        <begin position="151"/>
        <end position="170"/>
    </location>
</feature>
<feature type="domain" description="Major facilitator superfamily (MFS) profile" evidence="5">
    <location>
        <begin position="18"/>
        <end position="399"/>
    </location>
</feature>
<keyword evidence="2 4" id="KW-1133">Transmembrane helix</keyword>
<dbReference type="PANTHER" id="PTHR23518">
    <property type="entry name" value="C-METHYLTRANSFERASE"/>
    <property type="match status" value="1"/>
</dbReference>
<name>A0AAN1JKJ3_9BURK</name>
<protein>
    <submittedName>
        <fullName evidence="6">MFS transporter</fullName>
    </submittedName>
</protein>
<feature type="transmembrane region" description="Helical" evidence="4">
    <location>
        <begin position="35"/>
        <end position="58"/>
    </location>
</feature>
<dbReference type="InterPro" id="IPR020846">
    <property type="entry name" value="MFS_dom"/>
</dbReference>
<feature type="transmembrane region" description="Helical" evidence="4">
    <location>
        <begin position="287"/>
        <end position="305"/>
    </location>
</feature>
<evidence type="ECO:0000259" key="5">
    <source>
        <dbReference type="PROSITE" id="PS50850"/>
    </source>
</evidence>